<proteinExistence type="predicted"/>
<dbReference type="AlphaFoldDB" id="D6TF92"/>
<accession>D6TF92</accession>
<dbReference type="EMBL" id="ADVG01000001">
    <property type="protein sequence ID" value="EFH90492.1"/>
    <property type="molecule type" value="Genomic_DNA"/>
</dbReference>
<reference evidence="1 2" key="1">
    <citation type="journal article" date="2011" name="Stand. Genomic Sci.">
        <title>Non-contiguous finished genome sequence and contextual data of the filamentous soil bacterium Ktedonobacter racemifer type strain (SOSP1-21).</title>
        <authorList>
            <person name="Chang Y.J."/>
            <person name="Land M."/>
            <person name="Hauser L."/>
            <person name="Chertkov O."/>
            <person name="Del Rio T.G."/>
            <person name="Nolan M."/>
            <person name="Copeland A."/>
            <person name="Tice H."/>
            <person name="Cheng J.F."/>
            <person name="Lucas S."/>
            <person name="Han C."/>
            <person name="Goodwin L."/>
            <person name="Pitluck S."/>
            <person name="Ivanova N."/>
            <person name="Ovchinikova G."/>
            <person name="Pati A."/>
            <person name="Chen A."/>
            <person name="Palaniappan K."/>
            <person name="Mavromatis K."/>
            <person name="Liolios K."/>
            <person name="Brettin T."/>
            <person name="Fiebig A."/>
            <person name="Rohde M."/>
            <person name="Abt B."/>
            <person name="Goker M."/>
            <person name="Detter J.C."/>
            <person name="Woyke T."/>
            <person name="Bristow J."/>
            <person name="Eisen J.A."/>
            <person name="Markowitz V."/>
            <person name="Hugenholtz P."/>
            <person name="Kyrpides N.C."/>
            <person name="Klenk H.P."/>
            <person name="Lapidus A."/>
        </authorList>
    </citation>
    <scope>NUCLEOTIDE SEQUENCE [LARGE SCALE GENOMIC DNA]</scope>
    <source>
        <strain evidence="2">DSM 44963</strain>
    </source>
</reference>
<dbReference type="InParanoid" id="D6TF92"/>
<gene>
    <name evidence="1" type="ORF">Krac_12115</name>
</gene>
<keyword evidence="2" id="KW-1185">Reference proteome</keyword>
<comment type="caution">
    <text evidence="1">The sequence shown here is derived from an EMBL/GenBank/DDBJ whole genome shotgun (WGS) entry which is preliminary data.</text>
</comment>
<protein>
    <submittedName>
        <fullName evidence="1">Uncharacterized protein</fullName>
    </submittedName>
</protein>
<dbReference type="Proteomes" id="UP000004508">
    <property type="component" value="Unassembled WGS sequence"/>
</dbReference>
<evidence type="ECO:0000313" key="1">
    <source>
        <dbReference type="EMBL" id="EFH90492.1"/>
    </source>
</evidence>
<name>D6TF92_KTERA</name>
<organism evidence="1 2">
    <name type="scientific">Ktedonobacter racemifer DSM 44963</name>
    <dbReference type="NCBI Taxonomy" id="485913"/>
    <lineage>
        <taxon>Bacteria</taxon>
        <taxon>Bacillati</taxon>
        <taxon>Chloroflexota</taxon>
        <taxon>Ktedonobacteria</taxon>
        <taxon>Ktedonobacterales</taxon>
        <taxon>Ktedonobacteraceae</taxon>
        <taxon>Ktedonobacter</taxon>
    </lineage>
</organism>
<evidence type="ECO:0000313" key="2">
    <source>
        <dbReference type="Proteomes" id="UP000004508"/>
    </source>
</evidence>
<sequence>MVFIKSHLIAWDQGESQKRGGKMQRGPGVPCPQEEEIVQRAVAGEPLSDDLTHHIARCERCQEKRKMYQRLNAHLVQKLYRFDCPSSETLSYYCAGLLEKTRADETEIHLRVCPLCAEEVEQTRTFVQSEQFKDS</sequence>